<dbReference type="AlphaFoldDB" id="A0A220VHQ3"/>
<dbReference type="InterPro" id="IPR022966">
    <property type="entry name" value="RNase_II/R_CS"/>
</dbReference>
<evidence type="ECO:0000256" key="1">
    <source>
        <dbReference type="ARBA" id="ARBA00001849"/>
    </source>
</evidence>
<dbReference type="Proteomes" id="UP000242175">
    <property type="component" value="Chromosome small"/>
</dbReference>
<dbReference type="PANTHER" id="PTHR23355:SF37">
    <property type="entry name" value="EXORIBONUCLEASE 2"/>
    <property type="match status" value="1"/>
</dbReference>
<dbReference type="Gene3D" id="2.40.50.640">
    <property type="match status" value="1"/>
</dbReference>
<evidence type="ECO:0000313" key="10">
    <source>
        <dbReference type="Proteomes" id="UP000242175"/>
    </source>
</evidence>
<evidence type="ECO:0000256" key="5">
    <source>
        <dbReference type="ARBA" id="ARBA00022801"/>
    </source>
</evidence>
<dbReference type="InterPro" id="IPR001900">
    <property type="entry name" value="RNase_II/R"/>
</dbReference>
<sequence length="608" mass="70627">MWFLETEKKEKIFLSQKFMKQLINGDKIEAIIREQDKKKYAEPIKLISSELESFTGTAIKKNNKFFIVPDNALINHHFKIEESNIIDMKENETFLCNFSQHKMNNKTSFNCKVQFKVAESDDIFKKWKSALANLNLPFHGPNEQEVSFALNDEKLIDLTEKPFVTIDGPDTKDIDDALYIEKASNNSYKLTIAIADPTSYFEHESTLDEEARVRISTIYLPGMNVPMLPKKLSEEICSLRPHQKKSTLCCEVIIDENGQINKDVHFFMAWIKSQGQLSYEQVFEFLQNKTNLPTSNPLVEQQLQLLELFCQKRLSYRHKNEILFKDQNEYKFELNEDNSVKNIKTESKNIAHKIVEEAMIVANQVAGHFLATKLNKGIFNTNSGLDMAKRTEIESLFKKLNINFFDNNNENLTIENYKNYREWLDEQPGYIKKRLRKFNAHTSLSTDPGSHYGMGIQNYATWTSPIRKYSDLLNHRLIKSIISVDKPIEELNSDFLDASILKRKLHRFAEREINNFLYANFLKNHKLNNTIFKAEVFDVTKAGLRLKLIENGASVFLPANSIDNKIKFNNELFQLKSNECTFDIGQVLKVSILDINDENYNITVKLIK</sequence>
<accession>A0A220VHQ3</accession>
<dbReference type="EMBL" id="CP022356">
    <property type="protein sequence ID" value="ASK79780.1"/>
    <property type="molecule type" value="Genomic_DNA"/>
</dbReference>
<dbReference type="RefSeq" id="WP_089074688.1">
    <property type="nucleotide sequence ID" value="NZ_CP022356.1"/>
</dbReference>
<proteinExistence type="predicted"/>
<reference evidence="9 10" key="1">
    <citation type="journal article" date="2016" name="Int. J. Syst. Evol. Microbiol.">
        <title>Paraphotobacterium marinum gen. nov., sp. nov., a member of the family Vibrionaceae, isolated from surface seawater.</title>
        <authorList>
            <person name="Huang Z."/>
            <person name="Dong C."/>
            <person name="Shao Z."/>
        </authorList>
    </citation>
    <scope>NUCLEOTIDE SEQUENCE [LARGE SCALE GENOMIC DNA]</scope>
    <source>
        <strain evidence="9 10">NSCS20N07D</strain>
    </source>
</reference>
<keyword evidence="7" id="KW-0694">RNA-binding</keyword>
<name>A0A220VHQ3_9GAMM</name>
<dbReference type="Pfam" id="PF00575">
    <property type="entry name" value="S1"/>
    <property type="match status" value="1"/>
</dbReference>
<gene>
    <name evidence="9" type="ORF">CF386_12115</name>
</gene>
<dbReference type="GO" id="GO:0008859">
    <property type="term" value="F:exoribonuclease II activity"/>
    <property type="evidence" value="ECO:0007669"/>
    <property type="project" value="UniProtKB-EC"/>
</dbReference>
<keyword evidence="4" id="KW-0540">Nuclease</keyword>
<evidence type="ECO:0000259" key="8">
    <source>
        <dbReference type="PROSITE" id="PS50126"/>
    </source>
</evidence>
<keyword evidence="10" id="KW-1185">Reference proteome</keyword>
<dbReference type="PROSITE" id="PS50126">
    <property type="entry name" value="S1"/>
    <property type="match status" value="1"/>
</dbReference>
<dbReference type="Gene3D" id="2.40.50.140">
    <property type="entry name" value="Nucleic acid-binding proteins"/>
    <property type="match status" value="2"/>
</dbReference>
<dbReference type="InterPro" id="IPR004476">
    <property type="entry name" value="RNase_II/RNase_R"/>
</dbReference>
<evidence type="ECO:0000256" key="2">
    <source>
        <dbReference type="ARBA" id="ARBA00012163"/>
    </source>
</evidence>
<dbReference type="KEGG" id="pmai:CF386_12115"/>
<dbReference type="InterPro" id="IPR050180">
    <property type="entry name" value="RNR_Ribonuclease"/>
</dbReference>
<dbReference type="PROSITE" id="PS01175">
    <property type="entry name" value="RIBONUCLEASE_II"/>
    <property type="match status" value="1"/>
</dbReference>
<keyword evidence="6" id="KW-0269">Exonuclease</keyword>
<dbReference type="NCBIfam" id="TIGR00358">
    <property type="entry name" value="3_prime_RNase"/>
    <property type="match status" value="1"/>
</dbReference>
<feature type="domain" description="S1 motif" evidence="8">
    <location>
        <begin position="529"/>
        <end position="607"/>
    </location>
</feature>
<evidence type="ECO:0000256" key="6">
    <source>
        <dbReference type="ARBA" id="ARBA00022839"/>
    </source>
</evidence>
<evidence type="ECO:0000256" key="7">
    <source>
        <dbReference type="ARBA" id="ARBA00022884"/>
    </source>
</evidence>
<comment type="catalytic activity">
    <reaction evidence="1">
        <text>Exonucleolytic cleavage in the 3'- to 5'-direction to yield nucleoside 5'-phosphates.</text>
        <dbReference type="EC" id="3.1.13.1"/>
    </reaction>
</comment>
<evidence type="ECO:0000256" key="3">
    <source>
        <dbReference type="ARBA" id="ARBA00022490"/>
    </source>
</evidence>
<protein>
    <recommendedName>
        <fullName evidence="2">exoribonuclease II</fullName>
        <ecNumber evidence="2">3.1.13.1</ecNumber>
    </recommendedName>
</protein>
<dbReference type="GO" id="GO:0006402">
    <property type="term" value="P:mRNA catabolic process"/>
    <property type="evidence" value="ECO:0007669"/>
    <property type="project" value="TreeGrafter"/>
</dbReference>
<keyword evidence="5" id="KW-0378">Hydrolase</keyword>
<dbReference type="InterPro" id="IPR003029">
    <property type="entry name" value="S1_domain"/>
</dbReference>
<dbReference type="EC" id="3.1.13.1" evidence="2"/>
<dbReference type="Pfam" id="PF00773">
    <property type="entry name" value="RNB"/>
    <property type="match status" value="1"/>
</dbReference>
<organism evidence="9 10">
    <name type="scientific">Paraphotobacterium marinum</name>
    <dbReference type="NCBI Taxonomy" id="1755811"/>
    <lineage>
        <taxon>Bacteria</taxon>
        <taxon>Pseudomonadati</taxon>
        <taxon>Pseudomonadota</taxon>
        <taxon>Gammaproteobacteria</taxon>
        <taxon>Vibrionales</taxon>
        <taxon>Vibrionaceae</taxon>
        <taxon>Paraphotobacterium</taxon>
    </lineage>
</organism>
<dbReference type="InterPro" id="IPR012340">
    <property type="entry name" value="NA-bd_OB-fold"/>
</dbReference>
<dbReference type="OrthoDB" id="9764149at2"/>
<keyword evidence="3" id="KW-0963">Cytoplasm</keyword>
<dbReference type="PANTHER" id="PTHR23355">
    <property type="entry name" value="RIBONUCLEASE"/>
    <property type="match status" value="1"/>
</dbReference>
<dbReference type="SUPFAM" id="SSF50249">
    <property type="entry name" value="Nucleic acid-binding proteins"/>
    <property type="match status" value="3"/>
</dbReference>
<dbReference type="SMART" id="SM00955">
    <property type="entry name" value="RNB"/>
    <property type="match status" value="1"/>
</dbReference>
<dbReference type="NCBIfam" id="NF003455">
    <property type="entry name" value="PRK05054.1"/>
    <property type="match status" value="1"/>
</dbReference>
<dbReference type="GO" id="GO:0005829">
    <property type="term" value="C:cytosol"/>
    <property type="evidence" value="ECO:0007669"/>
    <property type="project" value="TreeGrafter"/>
</dbReference>
<dbReference type="SMART" id="SM00316">
    <property type="entry name" value="S1"/>
    <property type="match status" value="1"/>
</dbReference>
<evidence type="ECO:0000256" key="4">
    <source>
        <dbReference type="ARBA" id="ARBA00022722"/>
    </source>
</evidence>
<dbReference type="GO" id="GO:0003723">
    <property type="term" value="F:RNA binding"/>
    <property type="evidence" value="ECO:0007669"/>
    <property type="project" value="UniProtKB-KW"/>
</dbReference>
<evidence type="ECO:0000313" key="9">
    <source>
        <dbReference type="EMBL" id="ASK79780.1"/>
    </source>
</evidence>